<keyword evidence="10" id="KW-0238">DNA-binding</keyword>
<sequence length="833" mass="97642">MKVVEENKEIHLSIKDVIFASSDRRFYTSSIPLRIRASKGTEVHVAFQDKRSQSEKKFQKEAAVKIKLEVMDWKFIISGRADVIFEKQGKLIIEEIKSVTNLEKFDFSSRIAEEYRQQLLMYGHYYKQLGRDIVCRLVLVDIYSEDTEIIEIEPQDLTNYIQQQCQVILTSWKQNLKQRDLLKKRAKTIQFPFSDHRPNQKEIIEKTSEILSNQGRLMLLAPSGLGKTIGTLYPALKYSLRHNKRLFIVTSKTTQQNIYRETLQIFAKKKGQFSSIILTAKEKMCVNDAFICEKSFCPFIENYENAPLDEITSEVSKKQVVDARIIRKIAKKHTVCPFELSLDYSLECDVIVGDYNYVFHPFIKLKRYFDQPYDDMVLIVDEAHNLPSRAMTYYSPEITLKSIADTIESLRALNLPKKVERKGLDLYQKVNKYLLALIKEYPDIPNRKIVLAKFDKKFFRTVVKDSDRFVMWYVQAYIDRMGYQPGGKDRNLEFTMNLRNFYLILKESDLPEYSELLYLKEGKMKILCKSAAHKLEYQLQGFNSVIMQSATLFPMEYFQKMLGFPESAIRLQFNSPYAQQNRLYLLMPNISTKYEYRRDSYEPIAALICDSVALKYGNYLAFFPSFKYLKAVEQEIERKSLSVELLVQDRNMSERKRREYLKKLQSPDKKYLLLGVHGGIFSEGVDFTGDMAIGAFIIGPGLPAYSLEQEMMKNYFDFKWQKGFEYAYRNPGITKVIQSAGRVFRTFTDRGFVILIGQRFITPFYKDILPQDWLIERPDDIIGRISSFWNDKSPKIITKSNETEEKYEKPNKKKSSKKKYPKTVDLFDLMEKL</sequence>
<keyword evidence="15" id="KW-0269">Exonuclease</keyword>
<dbReference type="InterPro" id="IPR042493">
    <property type="entry name" value="XPD_DNA_FeS"/>
</dbReference>
<dbReference type="Gene3D" id="3.40.50.300">
    <property type="entry name" value="P-loop containing nucleotide triphosphate hydrolases"/>
    <property type="match status" value="2"/>
</dbReference>
<dbReference type="PANTHER" id="PTHR11472:SF34">
    <property type="entry name" value="REGULATOR OF TELOMERE ELONGATION HELICASE 1"/>
    <property type="match status" value="1"/>
</dbReference>
<keyword evidence="16" id="KW-1185">Reference proteome</keyword>
<evidence type="ECO:0000313" key="16">
    <source>
        <dbReference type="Proteomes" id="UP001208689"/>
    </source>
</evidence>
<dbReference type="SMART" id="SM00488">
    <property type="entry name" value="DEXDc2"/>
    <property type="match status" value="1"/>
</dbReference>
<keyword evidence="7" id="KW-0067">ATP-binding</keyword>
<evidence type="ECO:0000256" key="12">
    <source>
        <dbReference type="ARBA" id="ARBA00023235"/>
    </source>
</evidence>
<dbReference type="Gene3D" id="1.10.30.20">
    <property type="entry name" value="Bacterial XPD DNA helicase, FeS cluster domain"/>
    <property type="match status" value="1"/>
</dbReference>
<dbReference type="Proteomes" id="UP001208689">
    <property type="component" value="Chromosome"/>
</dbReference>
<evidence type="ECO:0000256" key="4">
    <source>
        <dbReference type="ARBA" id="ARBA00022763"/>
    </source>
</evidence>
<keyword evidence="8" id="KW-0408">Iron</keyword>
<dbReference type="PROSITE" id="PS51193">
    <property type="entry name" value="HELICASE_ATP_BIND_2"/>
    <property type="match status" value="1"/>
</dbReference>
<dbReference type="Gene3D" id="3.90.320.10">
    <property type="match status" value="1"/>
</dbReference>
<evidence type="ECO:0000259" key="14">
    <source>
        <dbReference type="PROSITE" id="PS51193"/>
    </source>
</evidence>
<evidence type="ECO:0000256" key="11">
    <source>
        <dbReference type="ARBA" id="ARBA00023204"/>
    </source>
</evidence>
<keyword evidence="5 15" id="KW-0378">Hydrolase</keyword>
<dbReference type="InterPro" id="IPR006554">
    <property type="entry name" value="Helicase-like_DEXD_c2"/>
</dbReference>
<feature type="compositionally biased region" description="Basic and acidic residues" evidence="13">
    <location>
        <begin position="801"/>
        <end position="810"/>
    </location>
</feature>
<keyword evidence="6" id="KW-0347">Helicase</keyword>
<dbReference type="SUPFAM" id="SSF52540">
    <property type="entry name" value="P-loop containing nucleoside triphosphate hydrolases"/>
    <property type="match status" value="1"/>
</dbReference>
<dbReference type="SMART" id="SM00487">
    <property type="entry name" value="DEXDc"/>
    <property type="match status" value="1"/>
</dbReference>
<feature type="region of interest" description="Disordered" evidence="13">
    <location>
        <begin position="800"/>
        <end position="819"/>
    </location>
</feature>
<evidence type="ECO:0000256" key="2">
    <source>
        <dbReference type="ARBA" id="ARBA00022723"/>
    </source>
</evidence>
<evidence type="ECO:0000256" key="5">
    <source>
        <dbReference type="ARBA" id="ARBA00022801"/>
    </source>
</evidence>
<evidence type="ECO:0000256" key="9">
    <source>
        <dbReference type="ARBA" id="ARBA00023014"/>
    </source>
</evidence>
<evidence type="ECO:0000256" key="3">
    <source>
        <dbReference type="ARBA" id="ARBA00022741"/>
    </source>
</evidence>
<dbReference type="InterPro" id="IPR027417">
    <property type="entry name" value="P-loop_NTPase"/>
</dbReference>
<dbReference type="GO" id="GO:0004527">
    <property type="term" value="F:exonuclease activity"/>
    <property type="evidence" value="ECO:0007669"/>
    <property type="project" value="UniProtKB-KW"/>
</dbReference>
<evidence type="ECO:0000256" key="8">
    <source>
        <dbReference type="ARBA" id="ARBA00023004"/>
    </source>
</evidence>
<dbReference type="EC" id="3.1.-.-" evidence="15"/>
<evidence type="ECO:0000256" key="10">
    <source>
        <dbReference type="ARBA" id="ARBA00023125"/>
    </source>
</evidence>
<dbReference type="InterPro" id="IPR010614">
    <property type="entry name" value="RAD3-like_helicase_DEAD"/>
</dbReference>
<dbReference type="InterPro" id="IPR006555">
    <property type="entry name" value="ATP-dep_Helicase_C"/>
</dbReference>
<dbReference type="Gene3D" id="1.10.275.40">
    <property type="match status" value="1"/>
</dbReference>
<feature type="domain" description="Helicase ATP-binding" evidence="14">
    <location>
        <begin position="186"/>
        <end position="431"/>
    </location>
</feature>
<keyword evidence="9" id="KW-0411">Iron-sulfur</keyword>
<keyword evidence="11" id="KW-0234">DNA repair</keyword>
<keyword evidence="4" id="KW-0227">DNA damage</keyword>
<evidence type="ECO:0000256" key="13">
    <source>
        <dbReference type="SAM" id="MobiDB-lite"/>
    </source>
</evidence>
<keyword evidence="15" id="KW-0540">Nuclease</keyword>
<keyword evidence="2" id="KW-0479">Metal-binding</keyword>
<dbReference type="InterPro" id="IPR014013">
    <property type="entry name" value="Helic_SF1/SF2_ATP-bd_DinG/Rad3"/>
</dbReference>
<proteinExistence type="predicted"/>
<evidence type="ECO:0000313" key="15">
    <source>
        <dbReference type="EMBL" id="UYP46735.1"/>
    </source>
</evidence>
<gene>
    <name evidence="15" type="ORF">NEF87_003020</name>
</gene>
<evidence type="ECO:0000256" key="7">
    <source>
        <dbReference type="ARBA" id="ARBA00022840"/>
    </source>
</evidence>
<dbReference type="PANTHER" id="PTHR11472">
    <property type="entry name" value="DNA REPAIR DEAD HELICASE RAD3/XP-D SUBFAMILY MEMBER"/>
    <property type="match status" value="1"/>
</dbReference>
<dbReference type="InterPro" id="IPR045028">
    <property type="entry name" value="DinG/Rad3-like"/>
</dbReference>
<evidence type="ECO:0000256" key="1">
    <source>
        <dbReference type="ARBA" id="ARBA00022485"/>
    </source>
</evidence>
<keyword evidence="3" id="KW-0547">Nucleotide-binding</keyword>
<reference evidence="15" key="1">
    <citation type="submission" date="2022-09" db="EMBL/GenBank/DDBJ databases">
        <title>Actin cytoskeleton and complex cell architecture in an #Asgard archaeon.</title>
        <authorList>
            <person name="Ponce Toledo R.I."/>
            <person name="Schleper C."/>
            <person name="Rodrigues Oliveira T."/>
            <person name="Wollweber F."/>
            <person name="Xu J."/>
            <person name="Rittmann S."/>
            <person name="Klingl A."/>
            <person name="Pilhofer M."/>
        </authorList>
    </citation>
    <scope>NUCLEOTIDE SEQUENCE</scope>
    <source>
        <strain evidence="15">B-35</strain>
    </source>
</reference>
<dbReference type="Pfam" id="PF13307">
    <property type="entry name" value="Helicase_C_2"/>
    <property type="match status" value="1"/>
</dbReference>
<organism evidence="15 16">
    <name type="scientific">Candidatus Lokiarchaeum ossiferum</name>
    <dbReference type="NCBI Taxonomy" id="2951803"/>
    <lineage>
        <taxon>Archaea</taxon>
        <taxon>Promethearchaeati</taxon>
        <taxon>Promethearchaeota</taxon>
        <taxon>Promethearchaeia</taxon>
        <taxon>Promethearchaeales</taxon>
        <taxon>Promethearchaeaceae</taxon>
        <taxon>Candidatus Lokiarchaeum</taxon>
    </lineage>
</organism>
<dbReference type="InterPro" id="IPR014001">
    <property type="entry name" value="Helicase_ATP-bd"/>
</dbReference>
<evidence type="ECO:0000256" key="6">
    <source>
        <dbReference type="ARBA" id="ARBA00022806"/>
    </source>
</evidence>
<dbReference type="InterPro" id="IPR011604">
    <property type="entry name" value="PDDEXK-like_dom_sf"/>
</dbReference>
<keyword evidence="12" id="KW-0413">Isomerase</keyword>
<keyword evidence="1" id="KW-0004">4Fe-4S</keyword>
<dbReference type="Pfam" id="PF06733">
    <property type="entry name" value="DEAD_2"/>
    <property type="match status" value="1"/>
</dbReference>
<dbReference type="SMART" id="SM00491">
    <property type="entry name" value="HELICc2"/>
    <property type="match status" value="1"/>
</dbReference>
<name>A0ABY6HT97_9ARCH</name>
<dbReference type="EMBL" id="CP104013">
    <property type="protein sequence ID" value="UYP46735.1"/>
    <property type="molecule type" value="Genomic_DNA"/>
</dbReference>
<accession>A0ABY6HT97</accession>
<protein>
    <submittedName>
        <fullName evidence="15">3'-5' exonuclease DinG</fullName>
        <ecNumber evidence="15">3.1.-.-</ecNumber>
    </submittedName>
</protein>